<proteinExistence type="predicted"/>
<evidence type="ECO:0000313" key="2">
    <source>
        <dbReference type="EMBL" id="KAK7304731.1"/>
    </source>
</evidence>
<reference evidence="2 3" key="1">
    <citation type="submission" date="2024-01" db="EMBL/GenBank/DDBJ databases">
        <title>The genomes of 5 underutilized Papilionoideae crops provide insights into root nodulation and disease resistanc.</title>
        <authorList>
            <person name="Jiang F."/>
        </authorList>
    </citation>
    <scope>NUCLEOTIDE SEQUENCE [LARGE SCALE GENOMIC DNA]</scope>
    <source>
        <strain evidence="2">LVBAO_FW01</strain>
        <tissue evidence="2">Leaves</tissue>
    </source>
</reference>
<gene>
    <name evidence="2" type="ORF">VNO77_42618</name>
</gene>
<comment type="caution">
    <text evidence="2">The sequence shown here is derived from an EMBL/GenBank/DDBJ whole genome shotgun (WGS) entry which is preliminary data.</text>
</comment>
<dbReference type="AlphaFoldDB" id="A0AAN9PNL6"/>
<sequence length="87" mass="10050">MFYSFVLFLAFGSLSTQTEREENQIRQGDEKNLDYWCGKLGECVLNSKWQRSFGNPTFCIKHILYIIIKHKPHVNYAITPSSSVSST</sequence>
<evidence type="ECO:0000256" key="1">
    <source>
        <dbReference type="SAM" id="SignalP"/>
    </source>
</evidence>
<organism evidence="2 3">
    <name type="scientific">Canavalia gladiata</name>
    <name type="common">Sword bean</name>
    <name type="synonym">Dolichos gladiatus</name>
    <dbReference type="NCBI Taxonomy" id="3824"/>
    <lineage>
        <taxon>Eukaryota</taxon>
        <taxon>Viridiplantae</taxon>
        <taxon>Streptophyta</taxon>
        <taxon>Embryophyta</taxon>
        <taxon>Tracheophyta</taxon>
        <taxon>Spermatophyta</taxon>
        <taxon>Magnoliopsida</taxon>
        <taxon>eudicotyledons</taxon>
        <taxon>Gunneridae</taxon>
        <taxon>Pentapetalae</taxon>
        <taxon>rosids</taxon>
        <taxon>fabids</taxon>
        <taxon>Fabales</taxon>
        <taxon>Fabaceae</taxon>
        <taxon>Papilionoideae</taxon>
        <taxon>50 kb inversion clade</taxon>
        <taxon>NPAAA clade</taxon>
        <taxon>indigoferoid/millettioid clade</taxon>
        <taxon>Phaseoleae</taxon>
        <taxon>Canavalia</taxon>
    </lineage>
</organism>
<dbReference type="Proteomes" id="UP001367508">
    <property type="component" value="Unassembled WGS sequence"/>
</dbReference>
<feature type="signal peptide" evidence="1">
    <location>
        <begin position="1"/>
        <end position="20"/>
    </location>
</feature>
<feature type="chain" id="PRO_5042958678" description="Secreted protein" evidence="1">
    <location>
        <begin position="21"/>
        <end position="87"/>
    </location>
</feature>
<name>A0AAN9PNL6_CANGL</name>
<evidence type="ECO:0000313" key="3">
    <source>
        <dbReference type="Proteomes" id="UP001367508"/>
    </source>
</evidence>
<protein>
    <recommendedName>
        <fullName evidence="4">Secreted protein</fullName>
    </recommendedName>
</protein>
<keyword evidence="3" id="KW-1185">Reference proteome</keyword>
<accession>A0AAN9PNL6</accession>
<evidence type="ECO:0008006" key="4">
    <source>
        <dbReference type="Google" id="ProtNLM"/>
    </source>
</evidence>
<keyword evidence="1" id="KW-0732">Signal</keyword>
<dbReference type="EMBL" id="JAYMYQ010000011">
    <property type="protein sequence ID" value="KAK7304731.1"/>
    <property type="molecule type" value="Genomic_DNA"/>
</dbReference>